<protein>
    <recommendedName>
        <fullName evidence="4">Right handed beta helix domain-containing protein</fullName>
    </recommendedName>
</protein>
<name>A0A344UY64_9ACTN</name>
<evidence type="ECO:0008006" key="4">
    <source>
        <dbReference type="Google" id="ProtNLM"/>
    </source>
</evidence>
<evidence type="ECO:0000313" key="3">
    <source>
        <dbReference type="Proteomes" id="UP000251995"/>
    </source>
</evidence>
<dbReference type="KEGG" id="acij:JS278_03078"/>
<dbReference type="Proteomes" id="UP000251995">
    <property type="component" value="Chromosome"/>
</dbReference>
<feature type="transmembrane region" description="Helical" evidence="1">
    <location>
        <begin position="535"/>
        <end position="556"/>
    </location>
</feature>
<accession>A0A344UY64</accession>
<keyword evidence="1" id="KW-0812">Transmembrane</keyword>
<keyword evidence="3" id="KW-1185">Reference proteome</keyword>
<keyword evidence="1" id="KW-1133">Transmembrane helix</keyword>
<dbReference type="EMBL" id="CP025198">
    <property type="protein sequence ID" value="AXE40212.1"/>
    <property type="molecule type" value="Genomic_DNA"/>
</dbReference>
<sequence length="561" mass="59875">MARSLTEGRLYDLRSAVSSDGPYAGRVPVRAAVVRALICGIVASCQYADPRGLRIIGAVLDERLDLDDITFGLPLVFVDCELPFGFSAVRSSLHHLHFRVSILATREDTNAVLDLEQARILNDCVLERCHLTASTRLGAVRWQGCHVGGHLQCDADITNTDGPVLACDNLTTDSNVTVSGRCRSTGNDDLGAVRLHGSHVGGQFRCNADIIASSGPALVCDHMVTNSDVILHGSCAGAGNRGAVRLPGAHIGGQLQCSADITNSDGPALYADNLVTEGITAVDGRCAGIGPEGVVRLLGAHLGGQLRCGGTILNPDGLALACDNLVAGSDMILNGSYGGCGDRGVVRLLGAHIEGQLVLSPAFIGDEPPIRWLVLDGLTYPGLPTLRIGEEEDQERAWIDLLANQTIEYAAQPWQQLAAAWRAAGHDDTARRVLIAQQEDRRHRALSQTRHPWRNKTIAWLSKHTTGYGYQSWRSLVMLVIVAAASVGASVWFSSPACGRLERVEAGLGWAVPIIFSVRHTACPATSPGMIITSWVAHIIGWTLVTLFVTGFTGIIRKSHD</sequence>
<dbReference type="AlphaFoldDB" id="A0A344UY64"/>
<evidence type="ECO:0000313" key="2">
    <source>
        <dbReference type="EMBL" id="AXE40212.1"/>
    </source>
</evidence>
<keyword evidence="1" id="KW-0472">Membrane</keyword>
<reference evidence="2 3" key="1">
    <citation type="submission" date="2017-12" db="EMBL/GenBank/DDBJ databases">
        <title>The whole genome sequence of the Acidipropionibacterium virtanenii sp. nov. type strain JS278.</title>
        <authorList>
            <person name="Laine P."/>
            <person name="Deptula P."/>
            <person name="Varmanen P."/>
            <person name="Auvinen P."/>
        </authorList>
    </citation>
    <scope>NUCLEOTIDE SEQUENCE [LARGE SCALE GENOMIC DNA]</scope>
    <source>
        <strain evidence="2 3">JS278</strain>
    </source>
</reference>
<evidence type="ECO:0000256" key="1">
    <source>
        <dbReference type="SAM" id="Phobius"/>
    </source>
</evidence>
<gene>
    <name evidence="2" type="ORF">JS278_03078</name>
</gene>
<proteinExistence type="predicted"/>
<organism evidence="2 3">
    <name type="scientific">Acidipropionibacterium virtanenii</name>
    <dbReference type="NCBI Taxonomy" id="2057246"/>
    <lineage>
        <taxon>Bacteria</taxon>
        <taxon>Bacillati</taxon>
        <taxon>Actinomycetota</taxon>
        <taxon>Actinomycetes</taxon>
        <taxon>Propionibacteriales</taxon>
        <taxon>Propionibacteriaceae</taxon>
        <taxon>Acidipropionibacterium</taxon>
    </lineage>
</organism>